<feature type="non-terminal residue" evidence="7">
    <location>
        <position position="1"/>
    </location>
</feature>
<accession>A0A383BEE6</accession>
<evidence type="ECO:0000256" key="4">
    <source>
        <dbReference type="ARBA" id="ARBA00022989"/>
    </source>
</evidence>
<evidence type="ECO:0008006" key="8">
    <source>
        <dbReference type="Google" id="ProtNLM"/>
    </source>
</evidence>
<dbReference type="EMBL" id="UINC01199743">
    <property type="protein sequence ID" value="SVE18312.1"/>
    <property type="molecule type" value="Genomic_DNA"/>
</dbReference>
<protein>
    <recommendedName>
        <fullName evidence="8">Flippase-like domain-containing protein</fullName>
    </recommendedName>
</protein>
<feature type="transmembrane region" description="Helical" evidence="6">
    <location>
        <begin position="120"/>
        <end position="138"/>
    </location>
</feature>
<evidence type="ECO:0000256" key="2">
    <source>
        <dbReference type="ARBA" id="ARBA00022475"/>
    </source>
</evidence>
<dbReference type="PANTHER" id="PTHR39087">
    <property type="entry name" value="UPF0104 MEMBRANE PROTEIN MJ1595"/>
    <property type="match status" value="1"/>
</dbReference>
<organism evidence="7">
    <name type="scientific">marine metagenome</name>
    <dbReference type="NCBI Taxonomy" id="408172"/>
    <lineage>
        <taxon>unclassified sequences</taxon>
        <taxon>metagenomes</taxon>
        <taxon>ecological metagenomes</taxon>
    </lineage>
</organism>
<feature type="non-terminal residue" evidence="7">
    <location>
        <position position="163"/>
    </location>
</feature>
<feature type="transmembrane region" description="Helical" evidence="6">
    <location>
        <begin position="68"/>
        <end position="87"/>
    </location>
</feature>
<proteinExistence type="predicted"/>
<dbReference type="GO" id="GO:0005886">
    <property type="term" value="C:plasma membrane"/>
    <property type="evidence" value="ECO:0007669"/>
    <property type="project" value="UniProtKB-SubCell"/>
</dbReference>
<feature type="transmembrane region" description="Helical" evidence="6">
    <location>
        <begin position="35"/>
        <end position="56"/>
    </location>
</feature>
<gene>
    <name evidence="7" type="ORF">METZ01_LOCUS471166</name>
</gene>
<dbReference type="AlphaFoldDB" id="A0A383BEE6"/>
<evidence type="ECO:0000256" key="1">
    <source>
        <dbReference type="ARBA" id="ARBA00004651"/>
    </source>
</evidence>
<keyword evidence="4 6" id="KW-1133">Transmembrane helix</keyword>
<evidence type="ECO:0000256" key="3">
    <source>
        <dbReference type="ARBA" id="ARBA00022692"/>
    </source>
</evidence>
<name>A0A383BEE6_9ZZZZ</name>
<dbReference type="NCBIfam" id="TIGR00374">
    <property type="entry name" value="flippase-like domain"/>
    <property type="match status" value="1"/>
</dbReference>
<dbReference type="Pfam" id="PF03706">
    <property type="entry name" value="LPG_synthase_TM"/>
    <property type="match status" value="1"/>
</dbReference>
<sequence length="163" mass="18485">VRKQFIVGIAISLILLVIVFWKTDRQALWQACMSANYWYVLPSVAVTFVCMWLRAVRWQLLFEPIKKISIHSLFSAVMIGFMANNLLPARLGEFVRAYVIARHEKVAKTASFGTIVVERVFDGLVLISFLIFGFLTSATLPDVIVYSGYVFGSIYAVTLCFLF</sequence>
<keyword evidence="2" id="KW-1003">Cell membrane</keyword>
<comment type="subcellular location">
    <subcellularLocation>
        <location evidence="1">Cell membrane</location>
        <topology evidence="1">Multi-pass membrane protein</topology>
    </subcellularLocation>
</comment>
<evidence type="ECO:0000313" key="7">
    <source>
        <dbReference type="EMBL" id="SVE18312.1"/>
    </source>
</evidence>
<evidence type="ECO:0000256" key="6">
    <source>
        <dbReference type="SAM" id="Phobius"/>
    </source>
</evidence>
<reference evidence="7" key="1">
    <citation type="submission" date="2018-05" db="EMBL/GenBank/DDBJ databases">
        <authorList>
            <person name="Lanie J.A."/>
            <person name="Ng W.-L."/>
            <person name="Kazmierczak K.M."/>
            <person name="Andrzejewski T.M."/>
            <person name="Davidsen T.M."/>
            <person name="Wayne K.J."/>
            <person name="Tettelin H."/>
            <person name="Glass J.I."/>
            <person name="Rusch D."/>
            <person name="Podicherti R."/>
            <person name="Tsui H.-C.T."/>
            <person name="Winkler M.E."/>
        </authorList>
    </citation>
    <scope>NUCLEOTIDE SEQUENCE</scope>
</reference>
<feature type="transmembrane region" description="Helical" evidence="6">
    <location>
        <begin position="144"/>
        <end position="162"/>
    </location>
</feature>
<dbReference type="InterPro" id="IPR022791">
    <property type="entry name" value="L-PG_synthase/AglD"/>
</dbReference>
<keyword evidence="3 6" id="KW-0812">Transmembrane</keyword>
<evidence type="ECO:0000256" key="5">
    <source>
        <dbReference type="ARBA" id="ARBA00023136"/>
    </source>
</evidence>
<feature type="transmembrane region" description="Helical" evidence="6">
    <location>
        <begin position="6"/>
        <end position="23"/>
    </location>
</feature>
<dbReference type="PANTHER" id="PTHR39087:SF2">
    <property type="entry name" value="UPF0104 MEMBRANE PROTEIN MJ1595"/>
    <property type="match status" value="1"/>
</dbReference>
<keyword evidence="5 6" id="KW-0472">Membrane</keyword>